<sequence>MLPQVINLSSVLTADAFAARTAVARIVADVNAGRRQSGAVRAGTSCSFRRALTLDAVVTIQGIPLPWEVQAPVGIARADWPRQPGPRHPSQQQCQAQQRKGHRQTPGAAGQSGETAEKPAEKTREPAFLQAKGSSPRLTSNLAGPALLCPLCSRLPRSETRAPLPQKGGRNLGAGRGRCIAPPACPPACFASRAPTRLHSPPRFPPKNPPNFAPRRIALPPGSDAPAPAFSFDAPLRFWGRELSFSWEPLKPMPSLWRMIEEQLAPSERLEVKTILGIDLVDYSLELHNEVKTLLEFYQELQLDHFEQRPDNCILLAAPPHRKELVREEIRLLLVGLQQKALQEGRDHDCAIAKYNTHVINFAFKTNVGSNRPSSGSNNLIRSLSCSTTNDLEPYSDKLNIAQIGEITSRLRTLLEDECHALERYITHLQNQLEEVHQHATELQDKMHEPTMAELQEEKRVMERDLQLSLPKSCPRPPSLMSNQLGNSTHLSQLSHPRGLVKGPGFGQINPASNEIPSPDPRDQISLLCYRPSSRWSHSTRTPLGWMHQKSEDSNQARKDSDTKLPTTLGHPTASVYRSASASASAWEPAFLPMPPTEPCPPSRFCPRIRLLQCKGPS</sequence>
<evidence type="ECO:0000313" key="3">
    <source>
        <dbReference type="RefSeq" id="XP_060545865.1"/>
    </source>
</evidence>
<dbReference type="Proteomes" id="UP001652622">
    <property type="component" value="Unplaced"/>
</dbReference>
<feature type="compositionally biased region" description="Basic and acidic residues" evidence="1">
    <location>
        <begin position="115"/>
        <end position="125"/>
    </location>
</feature>
<evidence type="ECO:0000256" key="1">
    <source>
        <dbReference type="SAM" id="MobiDB-lite"/>
    </source>
</evidence>
<protein>
    <submittedName>
        <fullName evidence="3">Coiled-coil domain-containing protein 24 isoform X1</fullName>
    </submittedName>
</protein>
<dbReference type="Pfam" id="PF15669">
    <property type="entry name" value="CCDC24"/>
    <property type="match status" value="1"/>
</dbReference>
<accession>A0ABM3ZBX6</accession>
<organism evidence="2 3">
    <name type="scientific">Pantherophis guttatus</name>
    <name type="common">Corn snake</name>
    <name type="synonym">Elaphe guttata</name>
    <dbReference type="NCBI Taxonomy" id="94885"/>
    <lineage>
        <taxon>Eukaryota</taxon>
        <taxon>Metazoa</taxon>
        <taxon>Chordata</taxon>
        <taxon>Craniata</taxon>
        <taxon>Vertebrata</taxon>
        <taxon>Euteleostomi</taxon>
        <taxon>Lepidosauria</taxon>
        <taxon>Squamata</taxon>
        <taxon>Bifurcata</taxon>
        <taxon>Unidentata</taxon>
        <taxon>Episquamata</taxon>
        <taxon>Toxicofera</taxon>
        <taxon>Serpentes</taxon>
        <taxon>Colubroidea</taxon>
        <taxon>Colubridae</taxon>
        <taxon>Colubrinae</taxon>
        <taxon>Pantherophis</taxon>
    </lineage>
</organism>
<dbReference type="RefSeq" id="XP_060545865.1">
    <property type="nucleotide sequence ID" value="XM_060689882.1"/>
</dbReference>
<feature type="compositionally biased region" description="Polar residues" evidence="1">
    <location>
        <begin position="480"/>
        <end position="495"/>
    </location>
</feature>
<feature type="compositionally biased region" description="Basic and acidic residues" evidence="1">
    <location>
        <begin position="549"/>
        <end position="563"/>
    </location>
</feature>
<dbReference type="GeneID" id="117664106"/>
<proteinExistence type="predicted"/>
<dbReference type="PANTHER" id="PTHR28601:SF1">
    <property type="entry name" value="COILED-COIL DOMAIN-CONTAINING PROTEIN 24"/>
    <property type="match status" value="1"/>
</dbReference>
<feature type="compositionally biased region" description="Polar residues" evidence="1">
    <location>
        <begin position="89"/>
        <end position="98"/>
    </location>
</feature>
<evidence type="ECO:0000313" key="2">
    <source>
        <dbReference type="Proteomes" id="UP001652622"/>
    </source>
</evidence>
<dbReference type="PANTHER" id="PTHR28601">
    <property type="entry name" value="COILED-COIL DOMAIN-CONTAINING PROTEIN 24"/>
    <property type="match status" value="1"/>
</dbReference>
<feature type="region of interest" description="Disordered" evidence="1">
    <location>
        <begin position="471"/>
        <end position="572"/>
    </location>
</feature>
<name>A0ABM3ZBX6_PANGU</name>
<gene>
    <name evidence="3" type="primary">CCDC24</name>
</gene>
<dbReference type="InterPro" id="IPR031367">
    <property type="entry name" value="CCDC24"/>
</dbReference>
<keyword evidence="2" id="KW-1185">Reference proteome</keyword>
<reference evidence="3" key="1">
    <citation type="submission" date="2025-08" db="UniProtKB">
        <authorList>
            <consortium name="RefSeq"/>
        </authorList>
    </citation>
    <scope>IDENTIFICATION</scope>
    <source>
        <tissue evidence="3">Blood</tissue>
    </source>
</reference>
<feature type="region of interest" description="Disordered" evidence="1">
    <location>
        <begin position="78"/>
        <end position="137"/>
    </location>
</feature>